<dbReference type="EMBL" id="JACEIK010000398">
    <property type="protein sequence ID" value="MCD7456346.1"/>
    <property type="molecule type" value="Genomic_DNA"/>
</dbReference>
<dbReference type="Proteomes" id="UP000823775">
    <property type="component" value="Unassembled WGS sequence"/>
</dbReference>
<name>A0ABS8SBV9_DATST</name>
<comment type="caution">
    <text evidence="2">The sequence shown here is derived from an EMBL/GenBank/DDBJ whole genome shotgun (WGS) entry which is preliminary data.</text>
</comment>
<organism evidence="2 3">
    <name type="scientific">Datura stramonium</name>
    <name type="common">Jimsonweed</name>
    <name type="synonym">Common thornapple</name>
    <dbReference type="NCBI Taxonomy" id="4076"/>
    <lineage>
        <taxon>Eukaryota</taxon>
        <taxon>Viridiplantae</taxon>
        <taxon>Streptophyta</taxon>
        <taxon>Embryophyta</taxon>
        <taxon>Tracheophyta</taxon>
        <taxon>Spermatophyta</taxon>
        <taxon>Magnoliopsida</taxon>
        <taxon>eudicotyledons</taxon>
        <taxon>Gunneridae</taxon>
        <taxon>Pentapetalae</taxon>
        <taxon>asterids</taxon>
        <taxon>lamiids</taxon>
        <taxon>Solanales</taxon>
        <taxon>Solanaceae</taxon>
        <taxon>Solanoideae</taxon>
        <taxon>Datureae</taxon>
        <taxon>Datura</taxon>
    </lineage>
</organism>
<gene>
    <name evidence="2" type="ORF">HAX54_031388</name>
</gene>
<feature type="non-terminal residue" evidence="2">
    <location>
        <position position="130"/>
    </location>
</feature>
<evidence type="ECO:0000313" key="2">
    <source>
        <dbReference type="EMBL" id="MCD7456346.1"/>
    </source>
</evidence>
<keyword evidence="3" id="KW-1185">Reference proteome</keyword>
<feature type="region of interest" description="Disordered" evidence="1">
    <location>
        <begin position="1"/>
        <end position="33"/>
    </location>
</feature>
<reference evidence="2 3" key="1">
    <citation type="journal article" date="2021" name="BMC Genomics">
        <title>Datura genome reveals duplications of psychoactive alkaloid biosynthetic genes and high mutation rate following tissue culture.</title>
        <authorList>
            <person name="Rajewski A."/>
            <person name="Carter-House D."/>
            <person name="Stajich J."/>
            <person name="Litt A."/>
        </authorList>
    </citation>
    <scope>NUCLEOTIDE SEQUENCE [LARGE SCALE GENOMIC DNA]</scope>
    <source>
        <strain evidence="2">AR-01</strain>
    </source>
</reference>
<feature type="compositionally biased region" description="Basic and acidic residues" evidence="1">
    <location>
        <begin position="1"/>
        <end position="15"/>
    </location>
</feature>
<protein>
    <submittedName>
        <fullName evidence="2">Uncharacterized protein</fullName>
    </submittedName>
</protein>
<proteinExistence type="predicted"/>
<evidence type="ECO:0000313" key="3">
    <source>
        <dbReference type="Proteomes" id="UP000823775"/>
    </source>
</evidence>
<accession>A0ABS8SBV9</accession>
<sequence>VWSPTKTEHLEENLKNGRWTKPPASQEQPIGTNLGKKEVTGAWNYETQVLTCRRKSSADLGPAKHRLGCKYRLRLQPTAYHLLSPASRWSGLEKCRFSVGEILFGIVFCCIPAIHRRITGPYLRNTSATQ</sequence>
<evidence type="ECO:0000256" key="1">
    <source>
        <dbReference type="SAM" id="MobiDB-lite"/>
    </source>
</evidence>
<feature type="non-terminal residue" evidence="2">
    <location>
        <position position="1"/>
    </location>
</feature>